<dbReference type="InterPro" id="IPR003029">
    <property type="entry name" value="S1_domain"/>
</dbReference>
<dbReference type="InterPro" id="IPR010994">
    <property type="entry name" value="RuvA_2-like"/>
</dbReference>
<evidence type="ECO:0000313" key="3">
    <source>
        <dbReference type="Proteomes" id="UP000294192"/>
    </source>
</evidence>
<keyword evidence="3" id="KW-1185">Reference proteome</keyword>
<dbReference type="InterPro" id="IPR037027">
    <property type="entry name" value="YqgF/RNaseH-like_dom_sf"/>
</dbReference>
<dbReference type="FunFam" id="1.10.10.650:FF:000001">
    <property type="entry name" value="S1 RNA-binding domain 1"/>
    <property type="match status" value="1"/>
</dbReference>
<dbReference type="PANTHER" id="PTHR10724">
    <property type="entry name" value="30S RIBOSOMAL PROTEIN S1"/>
    <property type="match status" value="1"/>
</dbReference>
<dbReference type="InterPro" id="IPR032639">
    <property type="entry name" value="Tex_YqgF"/>
</dbReference>
<gene>
    <name evidence="2" type="ORF">C4B24_02210</name>
</gene>
<dbReference type="SUPFAM" id="SSF53098">
    <property type="entry name" value="Ribonuclease H-like"/>
    <property type="match status" value="1"/>
</dbReference>
<dbReference type="InterPro" id="IPR012337">
    <property type="entry name" value="RNaseH-like_sf"/>
</dbReference>
<dbReference type="SMART" id="SM00316">
    <property type="entry name" value="S1"/>
    <property type="match status" value="1"/>
</dbReference>
<dbReference type="Pfam" id="PF12836">
    <property type="entry name" value="HHH_3"/>
    <property type="match status" value="1"/>
</dbReference>
<dbReference type="InterPro" id="IPR006641">
    <property type="entry name" value="YqgF/RNaseH-like_dom"/>
</dbReference>
<dbReference type="Proteomes" id="UP000294192">
    <property type="component" value="Unassembled WGS sequence"/>
</dbReference>
<dbReference type="GO" id="GO:0003735">
    <property type="term" value="F:structural constituent of ribosome"/>
    <property type="evidence" value="ECO:0007669"/>
    <property type="project" value="TreeGrafter"/>
</dbReference>
<dbReference type="Gene3D" id="3.30.420.140">
    <property type="entry name" value="YqgF/RNase H-like domain"/>
    <property type="match status" value="1"/>
</dbReference>
<protein>
    <submittedName>
        <fullName evidence="2">RNA-binding transcriptional accessory protein</fullName>
    </submittedName>
</protein>
<dbReference type="RefSeq" id="WP_131598910.1">
    <property type="nucleotide sequence ID" value="NZ_CBDBYK010000006.1"/>
</dbReference>
<dbReference type="PROSITE" id="PS50126">
    <property type="entry name" value="S1"/>
    <property type="match status" value="1"/>
</dbReference>
<dbReference type="Pfam" id="PF00575">
    <property type="entry name" value="S1"/>
    <property type="match status" value="1"/>
</dbReference>
<dbReference type="GO" id="GO:0005737">
    <property type="term" value="C:cytoplasm"/>
    <property type="evidence" value="ECO:0007669"/>
    <property type="project" value="UniProtKB-ARBA"/>
</dbReference>
<dbReference type="InterPro" id="IPR044146">
    <property type="entry name" value="S1_Tex"/>
</dbReference>
<dbReference type="CDD" id="cd05685">
    <property type="entry name" value="S1_Tex"/>
    <property type="match status" value="1"/>
</dbReference>
<dbReference type="InterPro" id="IPR023319">
    <property type="entry name" value="Tex-like_HTH_dom_sf"/>
</dbReference>
<dbReference type="FunFam" id="1.10.150.310:FF:000001">
    <property type="entry name" value="RNA-binding transcriptional accessory protein"/>
    <property type="match status" value="1"/>
</dbReference>
<dbReference type="FunFam" id="3.30.420.140:FF:000001">
    <property type="entry name" value="RNA-binding transcriptional accessory protein"/>
    <property type="match status" value="1"/>
</dbReference>
<dbReference type="GO" id="GO:0003729">
    <property type="term" value="F:mRNA binding"/>
    <property type="evidence" value="ECO:0007669"/>
    <property type="project" value="UniProtKB-ARBA"/>
</dbReference>
<dbReference type="SUPFAM" id="SSF50249">
    <property type="entry name" value="Nucleic acid-binding proteins"/>
    <property type="match status" value="1"/>
</dbReference>
<dbReference type="EMBL" id="PSZO01000008">
    <property type="protein sequence ID" value="TCG11343.1"/>
    <property type="molecule type" value="Genomic_DNA"/>
</dbReference>
<dbReference type="InterPro" id="IPR012340">
    <property type="entry name" value="NA-bd_OB-fold"/>
</dbReference>
<dbReference type="InterPro" id="IPR023323">
    <property type="entry name" value="Tex-like_dom_sf"/>
</dbReference>
<dbReference type="Pfam" id="PF17674">
    <property type="entry name" value="HHH_9"/>
    <property type="match status" value="1"/>
</dbReference>
<dbReference type="Gene3D" id="2.40.50.140">
    <property type="entry name" value="Nucleic acid-binding proteins"/>
    <property type="match status" value="1"/>
</dbReference>
<reference evidence="2 3" key="1">
    <citation type="submission" date="2018-02" db="EMBL/GenBank/DDBJ databases">
        <title>Mycoplasma marinum and Mycoplasma todarodis sp. nov., moderately halophilic and psychrotolerant mycoplasmas isolated from cephalopods.</title>
        <authorList>
            <person name="Viver T."/>
        </authorList>
    </citation>
    <scope>NUCLEOTIDE SEQUENCE [LARGE SCALE GENOMIC DNA]</scope>
    <source>
        <strain evidence="2 3">PE</strain>
    </source>
</reference>
<dbReference type="Pfam" id="PF16921">
    <property type="entry name" value="Tex_YqgF"/>
    <property type="match status" value="1"/>
</dbReference>
<organism evidence="2 3">
    <name type="scientific">Mycoplasma marinum</name>
    <dbReference type="NCBI Taxonomy" id="1937190"/>
    <lineage>
        <taxon>Bacteria</taxon>
        <taxon>Bacillati</taxon>
        <taxon>Mycoplasmatota</taxon>
        <taxon>Mollicutes</taxon>
        <taxon>Mycoplasmataceae</taxon>
        <taxon>Mycoplasma</taxon>
    </lineage>
</organism>
<dbReference type="PANTHER" id="PTHR10724:SF10">
    <property type="entry name" value="S1 RNA-BINDING DOMAIN-CONTAINING PROTEIN 1"/>
    <property type="match status" value="1"/>
</dbReference>
<name>A0A4R0XL22_9MOLU</name>
<proteinExistence type="predicted"/>
<dbReference type="SMART" id="SM00732">
    <property type="entry name" value="YqgFc"/>
    <property type="match status" value="1"/>
</dbReference>
<dbReference type="InterPro" id="IPR050437">
    <property type="entry name" value="Ribos_protein_bS1-like"/>
</dbReference>
<comment type="caution">
    <text evidence="2">The sequence shown here is derived from an EMBL/GenBank/DDBJ whole genome shotgun (WGS) entry which is preliminary data.</text>
</comment>
<dbReference type="InterPro" id="IPR041692">
    <property type="entry name" value="HHH_9"/>
</dbReference>
<dbReference type="GO" id="GO:0006412">
    <property type="term" value="P:translation"/>
    <property type="evidence" value="ECO:0007669"/>
    <property type="project" value="TreeGrafter"/>
</dbReference>
<dbReference type="Pfam" id="PF22706">
    <property type="entry name" value="Tex_central_region"/>
    <property type="match status" value="1"/>
</dbReference>
<evidence type="ECO:0000313" key="2">
    <source>
        <dbReference type="EMBL" id="TCG11343.1"/>
    </source>
</evidence>
<dbReference type="GO" id="GO:0006139">
    <property type="term" value="P:nucleobase-containing compound metabolic process"/>
    <property type="evidence" value="ECO:0007669"/>
    <property type="project" value="InterPro"/>
</dbReference>
<accession>A0A4R0XL22</accession>
<dbReference type="Gene3D" id="1.10.10.650">
    <property type="entry name" value="RuvA domain 2-like"/>
    <property type="match status" value="1"/>
</dbReference>
<dbReference type="AlphaFoldDB" id="A0A4R0XL22"/>
<sequence length="706" mass="79680">MNLINIIAEDLKLKESQVQTVLNMLSEGSTIPFIARYRKEITGGLDENQIKDIETYYAKQKSLEERREAVIRLIDEKGMLTDKLKDQLLKATTLKDIEDIYLPFKEKKKTKATEAVAKGLEPFAKIILAAQNYLDVKQKAQEFINDKVSTIEEAIEGAQFIIAEYASERVFFRKWVRNFILRNAKLKTKLKKSAVDEKEVYKTYYEFEKELRWLANYQVLAINRAEKAKVLTVTFDYSQTQVTDFLIKNMNRYNNDSTAPYIEAAVKDGFKRLIKPSIEREFRSDLTEKAGTGAIEIFANNLEQLLLTPAIKGKTVLGIDPGFRTGCKTAVIDRTGAPKTIGVIYVFKERDAYVTLDDTFKNFDIDVIVIGNGTASRETMELVAKYLKSRNMNIPFTIISEAGASVYSASKVAQKEFPKLQVEQRSAISIARRYQDALNELVKIEPKAIGVGQYQHDVNQKQLDAQLGFVVEKIVNQVGVDINTASAEVLQYISGLSSKVATNIVEHRTTNGVFKERKEIKKVKGLGSKTYEQAIGFLRIIDGLNKLDSTSIHPESYKIAKAIIKENKISLEQIGQANQLQELSIQELANKYESDKYTIQDIVDGISNPQRDVRDSYDAPILKTEILSIDNMEIGQVMEGRVQNVTEFGAFVDLGVKTAGLIHKSNMGEGYVKNPLEVVSVGKIVEVEIISLEKERKRIGLKLLKK</sequence>
<dbReference type="Gene3D" id="1.10.3500.10">
    <property type="entry name" value="Tex N-terminal region-like"/>
    <property type="match status" value="1"/>
</dbReference>
<dbReference type="SUPFAM" id="SSF47781">
    <property type="entry name" value="RuvA domain 2-like"/>
    <property type="match status" value="2"/>
</dbReference>
<dbReference type="Pfam" id="PF09371">
    <property type="entry name" value="Tex_N"/>
    <property type="match status" value="1"/>
</dbReference>
<dbReference type="InterPro" id="IPR055179">
    <property type="entry name" value="Tex-like_central_region"/>
</dbReference>
<evidence type="ECO:0000259" key="1">
    <source>
        <dbReference type="PROSITE" id="PS50126"/>
    </source>
</evidence>
<dbReference type="SUPFAM" id="SSF158832">
    <property type="entry name" value="Tex N-terminal region-like"/>
    <property type="match status" value="1"/>
</dbReference>
<dbReference type="InterPro" id="IPR018974">
    <property type="entry name" value="Tex-like_N"/>
</dbReference>
<dbReference type="FunFam" id="2.40.50.140:FF:000051">
    <property type="entry name" value="RNA-binding transcriptional accessory protein"/>
    <property type="match status" value="1"/>
</dbReference>
<dbReference type="Gene3D" id="1.10.150.310">
    <property type="entry name" value="Tex RuvX-like domain-like"/>
    <property type="match status" value="1"/>
</dbReference>
<feature type="domain" description="S1 motif" evidence="1">
    <location>
        <begin position="635"/>
        <end position="704"/>
    </location>
</feature>
<dbReference type="OrthoDB" id="9804714at2"/>